<dbReference type="STRING" id="160454.RV10_GL002544"/>
<dbReference type="GO" id="GO:0004519">
    <property type="term" value="F:endonuclease activity"/>
    <property type="evidence" value="ECO:0007669"/>
    <property type="project" value="InterPro"/>
</dbReference>
<dbReference type="Pfam" id="PF03354">
    <property type="entry name" value="TerL_ATPase"/>
    <property type="match status" value="1"/>
</dbReference>
<evidence type="ECO:0000313" key="3">
    <source>
        <dbReference type="EMBL" id="EOH96378.1"/>
    </source>
</evidence>
<dbReference type="InterPro" id="IPR046461">
    <property type="entry name" value="TerL_ATPase"/>
</dbReference>
<proteinExistence type="predicted"/>
<dbReference type="PANTHER" id="PTHR41287">
    <property type="match status" value="1"/>
</dbReference>
<dbReference type="eggNOG" id="COG4626">
    <property type="taxonomic scope" value="Bacteria"/>
</dbReference>
<accession>R2QMG6</accession>
<evidence type="ECO:0000259" key="2">
    <source>
        <dbReference type="Pfam" id="PF20441"/>
    </source>
</evidence>
<dbReference type="InterPro" id="IPR046462">
    <property type="entry name" value="TerL_nuclease"/>
</dbReference>
<evidence type="ECO:0000259" key="1">
    <source>
        <dbReference type="Pfam" id="PF03354"/>
    </source>
</evidence>
<gene>
    <name evidence="3" type="ORF">UAU_01029</name>
</gene>
<dbReference type="Gene3D" id="3.40.50.300">
    <property type="entry name" value="P-loop containing nucleotide triphosphate hydrolases"/>
    <property type="match status" value="1"/>
</dbReference>
<dbReference type="Pfam" id="PF20441">
    <property type="entry name" value="TerL_nuclease"/>
    <property type="match status" value="1"/>
</dbReference>
<dbReference type="PANTHER" id="PTHR41287:SF1">
    <property type="entry name" value="PROTEIN YMFN"/>
    <property type="match status" value="1"/>
</dbReference>
<feature type="domain" description="Terminase large subunit-like endonuclease" evidence="2">
    <location>
        <begin position="255"/>
        <end position="524"/>
    </location>
</feature>
<dbReference type="InterPro" id="IPR027417">
    <property type="entry name" value="P-loop_NTPase"/>
</dbReference>
<name>R2QMG6_9ENTE</name>
<dbReference type="RefSeq" id="WP_010756083.1">
    <property type="nucleotide sequence ID" value="NZ_ASWD01000007.1"/>
</dbReference>
<dbReference type="HOGENOM" id="CLU_026632_1_0_9"/>
<organism evidence="3 4">
    <name type="scientific">Enterococcus pallens ATCC BAA-351</name>
    <dbReference type="NCBI Taxonomy" id="1158607"/>
    <lineage>
        <taxon>Bacteria</taxon>
        <taxon>Bacillati</taxon>
        <taxon>Bacillota</taxon>
        <taxon>Bacilli</taxon>
        <taxon>Lactobacillales</taxon>
        <taxon>Enterococcaceae</taxon>
        <taxon>Enterococcus</taxon>
    </lineage>
</organism>
<reference evidence="3 4" key="1">
    <citation type="submission" date="2013-02" db="EMBL/GenBank/DDBJ databases">
        <title>The Genome Sequence of Enterococcus pallens BAA-351.</title>
        <authorList>
            <consortium name="The Broad Institute Genome Sequencing Platform"/>
            <consortium name="The Broad Institute Genome Sequencing Center for Infectious Disease"/>
            <person name="Earl A.M."/>
            <person name="Gilmore M.S."/>
            <person name="Lebreton F."/>
            <person name="Walker B."/>
            <person name="Young S.K."/>
            <person name="Zeng Q."/>
            <person name="Gargeya S."/>
            <person name="Fitzgerald M."/>
            <person name="Haas B."/>
            <person name="Abouelleil A."/>
            <person name="Alvarado L."/>
            <person name="Arachchi H.M."/>
            <person name="Berlin A.M."/>
            <person name="Chapman S.B."/>
            <person name="Dewar J."/>
            <person name="Goldberg J."/>
            <person name="Griggs A."/>
            <person name="Gujja S."/>
            <person name="Hansen M."/>
            <person name="Howarth C."/>
            <person name="Imamovic A."/>
            <person name="Larimer J."/>
            <person name="McCowan C."/>
            <person name="Murphy C."/>
            <person name="Neiman D."/>
            <person name="Pearson M."/>
            <person name="Priest M."/>
            <person name="Roberts A."/>
            <person name="Saif S."/>
            <person name="Shea T."/>
            <person name="Sisk P."/>
            <person name="Sykes S."/>
            <person name="Wortman J."/>
            <person name="Nusbaum C."/>
            <person name="Birren B."/>
        </authorList>
    </citation>
    <scope>NUCLEOTIDE SEQUENCE [LARGE SCALE GENOMIC DNA]</scope>
    <source>
        <strain evidence="3 4">ATCC BAA-351</strain>
    </source>
</reference>
<dbReference type="EMBL" id="AJAQ01000008">
    <property type="protein sequence ID" value="EOH96378.1"/>
    <property type="molecule type" value="Genomic_DNA"/>
</dbReference>
<protein>
    <recommendedName>
        <fullName evidence="5">Terminase large subunit</fullName>
    </recommendedName>
</protein>
<sequence length="553" mass="64433">MPCTHPYVEYYFDLIDSGRLIVCKEQHLLKKFLQEKVLCRDDIYMDKEMVDNSVKIPERYFPYKLFPWEKFLNCFIFGLRWKDTNDLVFNRYFIFMGRGGGKNGFLSWNSFFMMTKQHGIEHYNIEIVATSEDQAKQSFTDVKDVLESDKNKKKLKNAFYRSEKLIKSNSTKSKMRYNTSNARTKDGKRPGCVIFDEEHEYDNYKSIKVFTSAGGKIQDYREFHTSTDGNVRGGPLDDLKEQSRMILNGEIPLEDVTLFPFVCKIDSPEEADEPTNWQKANPSLPYNHTLMRKMKQEYQQGKVSAPIRVEFMTKRMNSPVEDTRFEVASYEDRLATKQDIPEEFNSAEVIGGVDFADVRDFCSVGCLGKNNGKTVWLQHTFIHYSALELQDINPDIINLAMEKGNAEIVYGKSIDPDKVVKWFLEQAQHYYIKKIAMDTYRATILKPKLEEAGFEVEVVRTGNFTHSKLSPLVDDLFINQNIVFGDDPLMRWYVGNVYVEFLSNGNKEYRKIDKEKRKTDGFFAFLHALNFYDEIEDSGEFDLGDFNFNPIVV</sequence>
<dbReference type="PATRIC" id="fig|1158607.3.peg.1033"/>
<dbReference type="OrthoDB" id="9760250at2"/>
<evidence type="ECO:0008006" key="5">
    <source>
        <dbReference type="Google" id="ProtNLM"/>
    </source>
</evidence>
<dbReference type="Proteomes" id="UP000013782">
    <property type="component" value="Unassembled WGS sequence"/>
</dbReference>
<evidence type="ECO:0000313" key="4">
    <source>
        <dbReference type="Proteomes" id="UP000013782"/>
    </source>
</evidence>
<keyword evidence="4" id="KW-1185">Reference proteome</keyword>
<dbReference type="AlphaFoldDB" id="R2QMG6"/>
<feature type="domain" description="Terminase large subunit-like ATPase" evidence="1">
    <location>
        <begin position="67"/>
        <end position="241"/>
    </location>
</feature>
<comment type="caution">
    <text evidence="3">The sequence shown here is derived from an EMBL/GenBank/DDBJ whole genome shotgun (WGS) entry which is preliminary data.</text>
</comment>
<dbReference type="InterPro" id="IPR005021">
    <property type="entry name" value="Terminase_largesu-like"/>
</dbReference>